<dbReference type="PROSITE" id="PS50112">
    <property type="entry name" value="PAS"/>
    <property type="match status" value="1"/>
</dbReference>
<dbReference type="InterPro" id="IPR013655">
    <property type="entry name" value="PAS_fold_3"/>
</dbReference>
<dbReference type="CDD" id="cd01949">
    <property type="entry name" value="GGDEF"/>
    <property type="match status" value="1"/>
</dbReference>
<dbReference type="SUPFAM" id="SSF55073">
    <property type="entry name" value="Nucleotide cyclase"/>
    <property type="match status" value="1"/>
</dbReference>
<dbReference type="InterPro" id="IPR000160">
    <property type="entry name" value="GGDEF_dom"/>
</dbReference>
<dbReference type="SMART" id="SM00091">
    <property type="entry name" value="PAS"/>
    <property type="match status" value="1"/>
</dbReference>
<dbReference type="InterPro" id="IPR001610">
    <property type="entry name" value="PAC"/>
</dbReference>
<dbReference type="OrthoDB" id="9759607at2"/>
<feature type="domain" description="GGDEF" evidence="3">
    <location>
        <begin position="161"/>
        <end position="293"/>
    </location>
</feature>
<proteinExistence type="predicted"/>
<evidence type="ECO:0000259" key="2">
    <source>
        <dbReference type="PROSITE" id="PS50113"/>
    </source>
</evidence>
<dbReference type="SUPFAM" id="SSF55785">
    <property type="entry name" value="PYP-like sensor domain (PAS domain)"/>
    <property type="match status" value="1"/>
</dbReference>
<name>A0A366JS72_CYTFI</name>
<dbReference type="PROSITE" id="PS50887">
    <property type="entry name" value="GGDEF"/>
    <property type="match status" value="1"/>
</dbReference>
<reference evidence="4 5" key="1">
    <citation type="submission" date="2018-06" db="EMBL/GenBank/DDBJ databases">
        <title>Freshwater and sediment microbial communities from various areas in North America, analyzing microbe dynamics in response to fracking.</title>
        <authorList>
            <person name="Lamendella R."/>
        </authorList>
    </citation>
    <scope>NUCLEOTIDE SEQUENCE [LARGE SCALE GENOMIC DNA]</scope>
    <source>
        <strain evidence="4 5">14_TX</strain>
    </source>
</reference>
<dbReference type="Pfam" id="PF00990">
    <property type="entry name" value="GGDEF"/>
    <property type="match status" value="1"/>
</dbReference>
<sequence length="294" mass="33462">MFKNIDLFNQAFFFAPIGMSIVSLEGKWIKVNHALTKITGYTEDELLTTNFQALTYPKDLDTDLSYTQELVEGKRDSFEMEKRYVHKSGKIVWVLLSVSIVREGNKPLFLISQIQDITDRKNSERILKQMAHYDFLTQLPNRRLFEERLNHAIESANFNKGLVAVLYLDLDGFKQINDTFGHDLGDFLLKEVASRLTACMGSKDSVARLAGDEFTILLPETTIDNAKHVAERIIDTLSNKVSVQDVVISITPSIGIAFCDDFNMDVRNLLKYADGAMYQAKQNGKNNYQVSQNR</sequence>
<feature type="domain" description="PAS" evidence="1">
    <location>
        <begin position="21"/>
        <end position="74"/>
    </location>
</feature>
<gene>
    <name evidence="4" type="ORF">DFO70_109127</name>
</gene>
<dbReference type="InterPro" id="IPR043128">
    <property type="entry name" value="Rev_trsase/Diguanyl_cyclase"/>
</dbReference>
<accession>A0A366JS72</accession>
<comment type="caution">
    <text evidence="4">The sequence shown here is derived from an EMBL/GenBank/DDBJ whole genome shotgun (WGS) entry which is preliminary data.</text>
</comment>
<evidence type="ECO:0000259" key="1">
    <source>
        <dbReference type="PROSITE" id="PS50112"/>
    </source>
</evidence>
<dbReference type="InterPro" id="IPR035965">
    <property type="entry name" value="PAS-like_dom_sf"/>
</dbReference>
<protein>
    <submittedName>
        <fullName evidence="4">PAS domain S-box-containing protein/diguanylate cyclase (GGDEF)-like protein</fullName>
    </submittedName>
</protein>
<dbReference type="PANTHER" id="PTHR44757">
    <property type="entry name" value="DIGUANYLATE CYCLASE DGCP"/>
    <property type="match status" value="1"/>
</dbReference>
<keyword evidence="5" id="KW-1185">Reference proteome</keyword>
<dbReference type="InterPro" id="IPR000014">
    <property type="entry name" value="PAS"/>
</dbReference>
<dbReference type="PANTHER" id="PTHR44757:SF2">
    <property type="entry name" value="BIOFILM ARCHITECTURE MAINTENANCE PROTEIN MBAA"/>
    <property type="match status" value="1"/>
</dbReference>
<dbReference type="InterPro" id="IPR000700">
    <property type="entry name" value="PAS-assoc_C"/>
</dbReference>
<dbReference type="SMART" id="SM00267">
    <property type="entry name" value="GGDEF"/>
    <property type="match status" value="1"/>
</dbReference>
<feature type="domain" description="PAC" evidence="2">
    <location>
        <begin position="78"/>
        <end position="129"/>
    </location>
</feature>
<evidence type="ECO:0000313" key="4">
    <source>
        <dbReference type="EMBL" id="RBP90620.1"/>
    </source>
</evidence>
<dbReference type="PROSITE" id="PS50113">
    <property type="entry name" value="PAC"/>
    <property type="match status" value="1"/>
</dbReference>
<dbReference type="AlphaFoldDB" id="A0A366JS72"/>
<evidence type="ECO:0000313" key="5">
    <source>
        <dbReference type="Proteomes" id="UP000252731"/>
    </source>
</evidence>
<dbReference type="CDD" id="cd00130">
    <property type="entry name" value="PAS"/>
    <property type="match status" value="1"/>
</dbReference>
<dbReference type="NCBIfam" id="TIGR00254">
    <property type="entry name" value="GGDEF"/>
    <property type="match status" value="1"/>
</dbReference>
<dbReference type="SMART" id="SM00086">
    <property type="entry name" value="PAC"/>
    <property type="match status" value="1"/>
</dbReference>
<dbReference type="Gene3D" id="3.30.450.20">
    <property type="entry name" value="PAS domain"/>
    <property type="match status" value="1"/>
</dbReference>
<organism evidence="4 5">
    <name type="scientific">Cytobacillus firmus</name>
    <name type="common">Bacillus firmus</name>
    <dbReference type="NCBI Taxonomy" id="1399"/>
    <lineage>
        <taxon>Bacteria</taxon>
        <taxon>Bacillati</taxon>
        <taxon>Bacillota</taxon>
        <taxon>Bacilli</taxon>
        <taxon>Bacillales</taxon>
        <taxon>Bacillaceae</taxon>
        <taxon>Cytobacillus</taxon>
    </lineage>
</organism>
<dbReference type="Gene3D" id="3.30.70.270">
    <property type="match status" value="1"/>
</dbReference>
<dbReference type="Pfam" id="PF08447">
    <property type="entry name" value="PAS_3"/>
    <property type="match status" value="1"/>
</dbReference>
<dbReference type="FunFam" id="3.30.70.270:FF:000001">
    <property type="entry name" value="Diguanylate cyclase domain protein"/>
    <property type="match status" value="1"/>
</dbReference>
<dbReference type="InterPro" id="IPR029787">
    <property type="entry name" value="Nucleotide_cyclase"/>
</dbReference>
<dbReference type="InterPro" id="IPR052155">
    <property type="entry name" value="Biofilm_reg_signaling"/>
</dbReference>
<evidence type="ECO:0000259" key="3">
    <source>
        <dbReference type="PROSITE" id="PS50887"/>
    </source>
</evidence>
<dbReference type="NCBIfam" id="TIGR00229">
    <property type="entry name" value="sensory_box"/>
    <property type="match status" value="1"/>
</dbReference>
<dbReference type="Proteomes" id="UP000252731">
    <property type="component" value="Unassembled WGS sequence"/>
</dbReference>
<dbReference type="RefSeq" id="WP_113883970.1">
    <property type="nucleotide sequence ID" value="NZ_QNSF01000009.1"/>
</dbReference>
<dbReference type="EMBL" id="QNSF01000009">
    <property type="protein sequence ID" value="RBP90620.1"/>
    <property type="molecule type" value="Genomic_DNA"/>
</dbReference>